<name>F6UJ38_CIOIN</name>
<keyword evidence="3" id="KW-1185">Reference proteome</keyword>
<organism evidence="2 3">
    <name type="scientific">Ciona intestinalis</name>
    <name type="common">Transparent sea squirt</name>
    <name type="synonym">Ascidia intestinalis</name>
    <dbReference type="NCBI Taxonomy" id="7719"/>
    <lineage>
        <taxon>Eukaryota</taxon>
        <taxon>Metazoa</taxon>
        <taxon>Chordata</taxon>
        <taxon>Tunicata</taxon>
        <taxon>Ascidiacea</taxon>
        <taxon>Phlebobranchia</taxon>
        <taxon>Cionidae</taxon>
        <taxon>Ciona</taxon>
    </lineage>
</organism>
<proteinExistence type="predicted"/>
<dbReference type="Ensembl" id="ENSCINT00000003447.3">
    <property type="protein sequence ID" value="ENSCINP00000003447.3"/>
    <property type="gene ID" value="ENSCING00000021188.1"/>
</dbReference>
<dbReference type="EMBL" id="EAAA01002633">
    <property type="status" value="NOT_ANNOTATED_CDS"/>
    <property type="molecule type" value="Genomic_DNA"/>
</dbReference>
<evidence type="ECO:0000313" key="2">
    <source>
        <dbReference type="Ensembl" id="ENSCINP00000003447.3"/>
    </source>
</evidence>
<evidence type="ECO:0000313" key="3">
    <source>
        <dbReference type="Proteomes" id="UP000008144"/>
    </source>
</evidence>
<feature type="transmembrane region" description="Helical" evidence="1">
    <location>
        <begin position="27"/>
        <end position="49"/>
    </location>
</feature>
<reference evidence="2" key="4">
    <citation type="submission" date="2025-09" db="UniProtKB">
        <authorList>
            <consortium name="Ensembl"/>
        </authorList>
    </citation>
    <scope>IDENTIFICATION</scope>
</reference>
<reference evidence="3" key="1">
    <citation type="journal article" date="2002" name="Science">
        <title>The draft genome of Ciona intestinalis: insights into chordate and vertebrate origins.</title>
        <authorList>
            <person name="Dehal P."/>
            <person name="Satou Y."/>
            <person name="Campbell R.K."/>
            <person name="Chapman J."/>
            <person name="Degnan B."/>
            <person name="De Tomaso A."/>
            <person name="Davidson B."/>
            <person name="Di Gregorio A."/>
            <person name="Gelpke M."/>
            <person name="Goodstein D.M."/>
            <person name="Harafuji N."/>
            <person name="Hastings K.E."/>
            <person name="Ho I."/>
            <person name="Hotta K."/>
            <person name="Huang W."/>
            <person name="Kawashima T."/>
            <person name="Lemaire P."/>
            <person name="Martinez D."/>
            <person name="Meinertzhagen I.A."/>
            <person name="Necula S."/>
            <person name="Nonaka M."/>
            <person name="Putnam N."/>
            <person name="Rash S."/>
            <person name="Saiga H."/>
            <person name="Satake M."/>
            <person name="Terry A."/>
            <person name="Yamada L."/>
            <person name="Wang H.G."/>
            <person name="Awazu S."/>
            <person name="Azumi K."/>
            <person name="Boore J."/>
            <person name="Branno M."/>
            <person name="Chin-Bow S."/>
            <person name="DeSantis R."/>
            <person name="Doyle S."/>
            <person name="Francino P."/>
            <person name="Keys D.N."/>
            <person name="Haga S."/>
            <person name="Hayashi H."/>
            <person name="Hino K."/>
            <person name="Imai K.S."/>
            <person name="Inaba K."/>
            <person name="Kano S."/>
            <person name="Kobayashi K."/>
            <person name="Kobayashi M."/>
            <person name="Lee B.I."/>
            <person name="Makabe K.W."/>
            <person name="Manohar C."/>
            <person name="Matassi G."/>
            <person name="Medina M."/>
            <person name="Mochizuki Y."/>
            <person name="Mount S."/>
            <person name="Morishita T."/>
            <person name="Miura S."/>
            <person name="Nakayama A."/>
            <person name="Nishizaka S."/>
            <person name="Nomoto H."/>
            <person name="Ohta F."/>
            <person name="Oishi K."/>
            <person name="Rigoutsos I."/>
            <person name="Sano M."/>
            <person name="Sasaki A."/>
            <person name="Sasakura Y."/>
            <person name="Shoguchi E."/>
            <person name="Shin-i T."/>
            <person name="Spagnuolo A."/>
            <person name="Stainier D."/>
            <person name="Suzuki M.M."/>
            <person name="Tassy O."/>
            <person name="Takatori N."/>
            <person name="Tokuoka M."/>
            <person name="Yagi K."/>
            <person name="Yoshizaki F."/>
            <person name="Wada S."/>
            <person name="Zhang C."/>
            <person name="Hyatt P.D."/>
            <person name="Larimer F."/>
            <person name="Detter C."/>
            <person name="Doggett N."/>
            <person name="Glavina T."/>
            <person name="Hawkins T."/>
            <person name="Richardson P."/>
            <person name="Lucas S."/>
            <person name="Kohara Y."/>
            <person name="Levine M."/>
            <person name="Satoh N."/>
            <person name="Rokhsar D.S."/>
        </authorList>
    </citation>
    <scope>NUCLEOTIDE SEQUENCE [LARGE SCALE GENOMIC DNA]</scope>
</reference>
<dbReference type="Proteomes" id="UP000008144">
    <property type="component" value="Chromosome 8"/>
</dbReference>
<evidence type="ECO:0000256" key="1">
    <source>
        <dbReference type="SAM" id="Phobius"/>
    </source>
</evidence>
<dbReference type="InParanoid" id="F6UJ38"/>
<keyword evidence="1" id="KW-1133">Transmembrane helix</keyword>
<reference evidence="2" key="2">
    <citation type="journal article" date="2008" name="Genome Biol.">
        <title>Improved genome assembly and evidence-based global gene model set for the chordate Ciona intestinalis: new insight into intron and operon populations.</title>
        <authorList>
            <person name="Satou Y."/>
            <person name="Mineta K."/>
            <person name="Ogasawara M."/>
            <person name="Sasakura Y."/>
            <person name="Shoguchi E."/>
            <person name="Ueno K."/>
            <person name="Yamada L."/>
            <person name="Matsumoto J."/>
            <person name="Wasserscheid J."/>
            <person name="Dewar K."/>
            <person name="Wiley G.B."/>
            <person name="Macmil S.L."/>
            <person name="Roe B.A."/>
            <person name="Zeller R.W."/>
            <person name="Hastings K.E."/>
            <person name="Lemaire P."/>
            <person name="Lindquist E."/>
            <person name="Endo T."/>
            <person name="Hotta K."/>
            <person name="Inaba K."/>
        </authorList>
    </citation>
    <scope>NUCLEOTIDE SEQUENCE [LARGE SCALE GENOMIC DNA]</scope>
    <source>
        <strain evidence="2">wild type</strain>
    </source>
</reference>
<accession>F6UJ38</accession>
<keyword evidence="1" id="KW-0812">Transmembrane</keyword>
<dbReference type="HOGENOM" id="CLU_2866969_0_0_1"/>
<protein>
    <submittedName>
        <fullName evidence="2">Uncharacterized protein</fullName>
    </submittedName>
</protein>
<reference evidence="2" key="3">
    <citation type="submission" date="2025-08" db="UniProtKB">
        <authorList>
            <consortium name="Ensembl"/>
        </authorList>
    </citation>
    <scope>IDENTIFICATION</scope>
</reference>
<dbReference type="AlphaFoldDB" id="F6UJ38"/>
<sequence length="64" mass="7316">MTIQSAKHKCFSKVQIKIYKKIIESPAMLAVPPFLVLFQFFVDIAYSSLLQCTVVKIKTILKLL</sequence>
<keyword evidence="1" id="KW-0472">Membrane</keyword>